<name>A0A401Z7D3_9CHLR</name>
<organism evidence="2 3">
    <name type="scientific">Dictyobacter aurantiacus</name>
    <dbReference type="NCBI Taxonomy" id="1936993"/>
    <lineage>
        <taxon>Bacteria</taxon>
        <taxon>Bacillati</taxon>
        <taxon>Chloroflexota</taxon>
        <taxon>Ktedonobacteria</taxon>
        <taxon>Ktedonobacterales</taxon>
        <taxon>Dictyobacteraceae</taxon>
        <taxon>Dictyobacter</taxon>
    </lineage>
</organism>
<protein>
    <submittedName>
        <fullName evidence="2">Uncharacterized protein</fullName>
    </submittedName>
</protein>
<evidence type="ECO:0000256" key="1">
    <source>
        <dbReference type="SAM" id="Phobius"/>
    </source>
</evidence>
<dbReference type="AlphaFoldDB" id="A0A401Z7D3"/>
<evidence type="ECO:0000313" key="3">
    <source>
        <dbReference type="Proteomes" id="UP000287224"/>
    </source>
</evidence>
<reference evidence="3" key="1">
    <citation type="submission" date="2018-12" db="EMBL/GenBank/DDBJ databases">
        <title>Tengunoibacter tsumagoiensis gen. nov., sp. nov., Dictyobacter kobayashii sp. nov., D. alpinus sp. nov., and D. joshuensis sp. nov. and description of Dictyobacteraceae fam. nov. within the order Ktedonobacterales isolated from Tengu-no-mugimeshi.</title>
        <authorList>
            <person name="Wang C.M."/>
            <person name="Zheng Y."/>
            <person name="Sakai Y."/>
            <person name="Toyoda A."/>
            <person name="Minakuchi Y."/>
            <person name="Abe K."/>
            <person name="Yokota A."/>
            <person name="Yabe S."/>
        </authorList>
    </citation>
    <scope>NUCLEOTIDE SEQUENCE [LARGE SCALE GENOMIC DNA]</scope>
    <source>
        <strain evidence="3">S-27</strain>
    </source>
</reference>
<keyword evidence="1" id="KW-0472">Membrane</keyword>
<feature type="transmembrane region" description="Helical" evidence="1">
    <location>
        <begin position="22"/>
        <end position="41"/>
    </location>
</feature>
<keyword evidence="3" id="KW-1185">Reference proteome</keyword>
<proteinExistence type="predicted"/>
<evidence type="ECO:0000313" key="2">
    <source>
        <dbReference type="EMBL" id="GCE02763.1"/>
    </source>
</evidence>
<keyword evidence="1" id="KW-1133">Transmembrane helix</keyword>
<gene>
    <name evidence="2" type="ORF">KDAU_00920</name>
</gene>
<dbReference type="Proteomes" id="UP000287224">
    <property type="component" value="Unassembled WGS sequence"/>
</dbReference>
<comment type="caution">
    <text evidence="2">The sequence shown here is derived from an EMBL/GenBank/DDBJ whole genome shotgun (WGS) entry which is preliminary data.</text>
</comment>
<accession>A0A401Z7D3</accession>
<dbReference type="EMBL" id="BIFQ01000001">
    <property type="protein sequence ID" value="GCE02763.1"/>
    <property type="molecule type" value="Genomic_DNA"/>
</dbReference>
<sequence length="69" mass="7608">MLAILLHASIDACIPGLGSLRVYMALYVLYIVVALLIIIVTRGHLSYERYLHQELTSPQFGRGAPDHGS</sequence>
<keyword evidence="1" id="KW-0812">Transmembrane</keyword>